<accession>A0A9D3MUD4</accession>
<comment type="similarity">
    <text evidence="2 6">Belongs to the synaptogyrin family.</text>
</comment>
<evidence type="ECO:0000313" key="10">
    <source>
        <dbReference type="Proteomes" id="UP001044222"/>
    </source>
</evidence>
<evidence type="ECO:0000256" key="2">
    <source>
        <dbReference type="ARBA" id="ARBA00010252"/>
    </source>
</evidence>
<evidence type="ECO:0000256" key="7">
    <source>
        <dbReference type="SAM" id="MobiDB-lite"/>
    </source>
</evidence>
<evidence type="ECO:0000256" key="5">
    <source>
        <dbReference type="ARBA" id="ARBA00023136"/>
    </source>
</evidence>
<feature type="region of interest" description="Disordered" evidence="7">
    <location>
        <begin position="202"/>
        <end position="224"/>
    </location>
</feature>
<evidence type="ECO:0000256" key="1">
    <source>
        <dbReference type="ARBA" id="ARBA00004141"/>
    </source>
</evidence>
<name>A0A9D3MUD4_ANGAN</name>
<dbReference type="EMBL" id="JAFIRN010000002">
    <property type="protein sequence ID" value="KAG5853510.1"/>
    <property type="molecule type" value="Genomic_DNA"/>
</dbReference>
<feature type="transmembrane region" description="Helical" evidence="6">
    <location>
        <begin position="108"/>
        <end position="134"/>
    </location>
</feature>
<evidence type="ECO:0000256" key="4">
    <source>
        <dbReference type="ARBA" id="ARBA00022989"/>
    </source>
</evidence>
<proteinExistence type="inferred from homology"/>
<feature type="domain" description="MARVEL" evidence="8">
    <location>
        <begin position="24"/>
        <end position="174"/>
    </location>
</feature>
<dbReference type="GO" id="GO:0031594">
    <property type="term" value="C:neuromuscular junction"/>
    <property type="evidence" value="ECO:0007669"/>
    <property type="project" value="TreeGrafter"/>
</dbReference>
<dbReference type="OMA" id="YPNASHE"/>
<dbReference type="InterPro" id="IPR008253">
    <property type="entry name" value="Marvel"/>
</dbReference>
<dbReference type="AlphaFoldDB" id="A0A9D3MUD4"/>
<protein>
    <recommendedName>
        <fullName evidence="6">Synaptogyrin</fullName>
    </recommendedName>
</protein>
<gene>
    <name evidence="9" type="ORF">ANANG_G00026720</name>
</gene>
<comment type="caution">
    <text evidence="9">The sequence shown here is derived from an EMBL/GenBank/DDBJ whole genome shotgun (WGS) entry which is preliminary data.</text>
</comment>
<dbReference type="Pfam" id="PF01284">
    <property type="entry name" value="MARVEL"/>
    <property type="match status" value="1"/>
</dbReference>
<dbReference type="PIRSF" id="PIRSF011282">
    <property type="entry name" value="Synaptogyrin"/>
    <property type="match status" value="1"/>
</dbReference>
<evidence type="ECO:0000313" key="9">
    <source>
        <dbReference type="EMBL" id="KAG5853510.1"/>
    </source>
</evidence>
<sequence length="224" mass="24685">METGGAASAYGASLAGGQFDFWAFIKQPQTILRLLSWLFAIVVFGTITGEGFVNPIHSFVPKCMFNENDTACHYAVGVGVLGFLACVAFLVIDAYFPHISNANERKHIVIADMAFSGLWAGLWFVCFCVLAHQWSLTTHPEHLPVSAARAAIAFSFFSIFSWGLLVFFALRRFLLGVSNLGQNYEDSAPPMYPSTTPERFQQAPFTINPEPQEESGYEPPAPVF</sequence>
<dbReference type="GO" id="GO:0030672">
    <property type="term" value="C:synaptic vesicle membrane"/>
    <property type="evidence" value="ECO:0007669"/>
    <property type="project" value="TreeGrafter"/>
</dbReference>
<keyword evidence="4 6" id="KW-1133">Transmembrane helix</keyword>
<comment type="subcellular location">
    <subcellularLocation>
        <location evidence="1 6">Membrane</location>
        <topology evidence="1 6">Multi-pass membrane protein</topology>
    </subcellularLocation>
</comment>
<evidence type="ECO:0000256" key="3">
    <source>
        <dbReference type="ARBA" id="ARBA00022692"/>
    </source>
</evidence>
<reference evidence="9" key="1">
    <citation type="submission" date="2021-01" db="EMBL/GenBank/DDBJ databases">
        <title>A chromosome-scale assembly of European eel, Anguilla anguilla.</title>
        <authorList>
            <person name="Henkel C."/>
            <person name="Jong-Raadsen S.A."/>
            <person name="Dufour S."/>
            <person name="Weltzien F.-A."/>
            <person name="Palstra A.P."/>
            <person name="Pelster B."/>
            <person name="Spaink H.P."/>
            <person name="Van Den Thillart G.E."/>
            <person name="Jansen H."/>
            <person name="Zahm M."/>
            <person name="Klopp C."/>
            <person name="Cedric C."/>
            <person name="Louis A."/>
            <person name="Berthelot C."/>
            <person name="Parey E."/>
            <person name="Roest Crollius H."/>
            <person name="Montfort J."/>
            <person name="Robinson-Rechavi M."/>
            <person name="Bucao C."/>
            <person name="Bouchez O."/>
            <person name="Gislard M."/>
            <person name="Lluch J."/>
            <person name="Milhes M."/>
            <person name="Lampietro C."/>
            <person name="Lopez Roques C."/>
            <person name="Donnadieu C."/>
            <person name="Braasch I."/>
            <person name="Desvignes T."/>
            <person name="Postlethwait J."/>
            <person name="Bobe J."/>
            <person name="Guiguen Y."/>
            <person name="Dirks R."/>
        </authorList>
    </citation>
    <scope>NUCLEOTIDE SEQUENCE</scope>
    <source>
        <strain evidence="9">Tag_6206</strain>
        <tissue evidence="9">Liver</tissue>
    </source>
</reference>
<dbReference type="Proteomes" id="UP001044222">
    <property type="component" value="Unassembled WGS sequence"/>
</dbReference>
<keyword evidence="5 6" id="KW-0472">Membrane</keyword>
<dbReference type="PANTHER" id="PTHR10838">
    <property type="entry name" value="SYNAPTOGYRIN"/>
    <property type="match status" value="1"/>
</dbReference>
<evidence type="ECO:0000259" key="8">
    <source>
        <dbReference type="PROSITE" id="PS51225"/>
    </source>
</evidence>
<dbReference type="PANTHER" id="PTHR10838:SF19">
    <property type="entry name" value="SYNAPTOGYRIN-2 LIKE PROTEIN-RELATED"/>
    <property type="match status" value="1"/>
</dbReference>
<dbReference type="PROSITE" id="PS51225">
    <property type="entry name" value="MARVEL"/>
    <property type="match status" value="1"/>
</dbReference>
<feature type="transmembrane region" description="Helical" evidence="6">
    <location>
        <begin position="146"/>
        <end position="170"/>
    </location>
</feature>
<keyword evidence="3 6" id="KW-0812">Transmembrane</keyword>
<feature type="transmembrane region" description="Helical" evidence="6">
    <location>
        <begin position="34"/>
        <end position="53"/>
    </location>
</feature>
<evidence type="ECO:0000256" key="6">
    <source>
        <dbReference type="PIRNR" id="PIRNR011282"/>
    </source>
</evidence>
<dbReference type="InterPro" id="IPR016579">
    <property type="entry name" value="Synaptogyrin"/>
</dbReference>
<organism evidence="9 10">
    <name type="scientific">Anguilla anguilla</name>
    <name type="common">European freshwater eel</name>
    <name type="synonym">Muraena anguilla</name>
    <dbReference type="NCBI Taxonomy" id="7936"/>
    <lineage>
        <taxon>Eukaryota</taxon>
        <taxon>Metazoa</taxon>
        <taxon>Chordata</taxon>
        <taxon>Craniata</taxon>
        <taxon>Vertebrata</taxon>
        <taxon>Euteleostomi</taxon>
        <taxon>Actinopterygii</taxon>
        <taxon>Neopterygii</taxon>
        <taxon>Teleostei</taxon>
        <taxon>Anguilliformes</taxon>
        <taxon>Anguillidae</taxon>
        <taxon>Anguilla</taxon>
    </lineage>
</organism>
<dbReference type="OrthoDB" id="10041611at2759"/>
<feature type="transmembrane region" description="Helical" evidence="6">
    <location>
        <begin position="73"/>
        <end position="96"/>
    </location>
</feature>
<keyword evidence="10" id="KW-1185">Reference proteome</keyword>